<evidence type="ECO:0000313" key="1">
    <source>
        <dbReference type="EMBL" id="NLV08362.1"/>
    </source>
</evidence>
<dbReference type="Proteomes" id="UP000608662">
    <property type="component" value="Unassembled WGS sequence"/>
</dbReference>
<gene>
    <name evidence="1" type="ORF">GOC74_00185</name>
</gene>
<reference evidence="1" key="1">
    <citation type="submission" date="2019-12" db="EMBL/GenBank/DDBJ databases">
        <title>Whole-genome sequence of Halomicrobium mukohataei pws1.</title>
        <authorList>
            <person name="Verma D.K."/>
            <person name="Gopal K."/>
            <person name="Prasad E.S."/>
        </authorList>
    </citation>
    <scope>NUCLEOTIDE SEQUENCE</scope>
    <source>
        <strain evidence="1">Pws1</strain>
    </source>
</reference>
<dbReference type="RefSeq" id="WP_170092397.1">
    <property type="nucleotide sequence ID" value="NZ_WOYG01000001.1"/>
</dbReference>
<evidence type="ECO:0000313" key="2">
    <source>
        <dbReference type="Proteomes" id="UP000608662"/>
    </source>
</evidence>
<protein>
    <submittedName>
        <fullName evidence="1">Uncharacterized protein</fullName>
    </submittedName>
</protein>
<proteinExistence type="predicted"/>
<comment type="caution">
    <text evidence="1">The sequence shown here is derived from an EMBL/GenBank/DDBJ whole genome shotgun (WGS) entry which is preliminary data.</text>
</comment>
<name>A0A847TQP7_9EURY</name>
<dbReference type="AlphaFoldDB" id="A0A847TQP7"/>
<dbReference type="EMBL" id="WOYG01000001">
    <property type="protein sequence ID" value="NLV08362.1"/>
    <property type="molecule type" value="Genomic_DNA"/>
</dbReference>
<accession>A0A847TQP7</accession>
<organism evidence="1 2">
    <name type="scientific">Halomicrobium mukohataei</name>
    <dbReference type="NCBI Taxonomy" id="57705"/>
    <lineage>
        <taxon>Archaea</taxon>
        <taxon>Methanobacteriati</taxon>
        <taxon>Methanobacteriota</taxon>
        <taxon>Stenosarchaea group</taxon>
        <taxon>Halobacteria</taxon>
        <taxon>Halobacteriales</taxon>
        <taxon>Haloarculaceae</taxon>
        <taxon>Halomicrobium</taxon>
    </lineage>
</organism>
<sequence length="105" mass="11624">MANADTNVIGKTKIYKIVALKITPDIICSGLGYNINIQLDIGKTDDLNPKKQICTARILITIPVTPPKYEKSETSLNLQSIRADNPSNIAKRTVEFRIKPNIDSL</sequence>